<dbReference type="CDD" id="cd01672">
    <property type="entry name" value="TMPK"/>
    <property type="match status" value="1"/>
</dbReference>
<dbReference type="KEGG" id="mcan:MCAN360_0550"/>
<comment type="catalytic activity">
    <reaction evidence="9 11">
        <text>dTMP + ATP = dTDP + ADP</text>
        <dbReference type="Rhea" id="RHEA:13517"/>
        <dbReference type="ChEBI" id="CHEBI:30616"/>
        <dbReference type="ChEBI" id="CHEBI:58369"/>
        <dbReference type="ChEBI" id="CHEBI:63528"/>
        <dbReference type="ChEBI" id="CHEBI:456216"/>
        <dbReference type="EC" id="2.7.4.9"/>
    </reaction>
</comment>
<dbReference type="GO" id="GO:0006227">
    <property type="term" value="P:dUDP biosynthetic process"/>
    <property type="evidence" value="ECO:0007669"/>
    <property type="project" value="TreeGrafter"/>
</dbReference>
<keyword evidence="14" id="KW-1185">Reference proteome</keyword>
<dbReference type="PROSITE" id="PS01331">
    <property type="entry name" value="THYMIDYLATE_KINASE"/>
    <property type="match status" value="1"/>
</dbReference>
<accession>A0A077L5U7</accession>
<evidence type="ECO:0000256" key="1">
    <source>
        <dbReference type="ARBA" id="ARBA00009776"/>
    </source>
</evidence>
<evidence type="ECO:0000256" key="6">
    <source>
        <dbReference type="ARBA" id="ARBA00022741"/>
    </source>
</evidence>
<evidence type="ECO:0000259" key="12">
    <source>
        <dbReference type="Pfam" id="PF02223"/>
    </source>
</evidence>
<evidence type="ECO:0000256" key="7">
    <source>
        <dbReference type="ARBA" id="ARBA00022777"/>
    </source>
</evidence>
<dbReference type="PANTHER" id="PTHR10344:SF4">
    <property type="entry name" value="UMP-CMP KINASE 2, MITOCHONDRIAL"/>
    <property type="match status" value="1"/>
</dbReference>
<dbReference type="HAMAP" id="MF_00165">
    <property type="entry name" value="Thymidylate_kinase"/>
    <property type="match status" value="1"/>
</dbReference>
<dbReference type="PANTHER" id="PTHR10344">
    <property type="entry name" value="THYMIDYLATE KINASE"/>
    <property type="match status" value="1"/>
</dbReference>
<reference evidence="14" key="1">
    <citation type="journal article" date="2014" name="Genome Announc.">
        <title>Complete Genome Sequence of Mycoplasma canadense Strain HAZ 360_1 from Bovine Mastitic Milk in Japan.</title>
        <authorList>
            <person name="Hata E."/>
        </authorList>
    </citation>
    <scope>NUCLEOTIDE SEQUENCE [LARGE SCALE GENOMIC DNA]</scope>
    <source>
        <strain evidence="14">HAZ360_1</strain>
    </source>
</reference>
<keyword evidence="7 11" id="KW-0418">Kinase</keyword>
<dbReference type="FunFam" id="3.40.50.300:FF:000225">
    <property type="entry name" value="Thymidylate kinase"/>
    <property type="match status" value="1"/>
</dbReference>
<organism evidence="13 14">
    <name type="scientific">Metamycoplasma canadense</name>
    <dbReference type="NCBI Taxonomy" id="29554"/>
    <lineage>
        <taxon>Bacteria</taxon>
        <taxon>Bacillati</taxon>
        <taxon>Mycoplasmatota</taxon>
        <taxon>Mycoplasmoidales</taxon>
        <taxon>Metamycoplasmataceae</taxon>
        <taxon>Metamycoplasma</taxon>
    </lineage>
</organism>
<dbReference type="GO" id="GO:0006235">
    <property type="term" value="P:dTTP biosynthetic process"/>
    <property type="evidence" value="ECO:0007669"/>
    <property type="project" value="UniProtKB-UniRule"/>
</dbReference>
<dbReference type="EMBL" id="AP014631">
    <property type="protein sequence ID" value="BAP39660.1"/>
    <property type="molecule type" value="Genomic_DNA"/>
</dbReference>
<dbReference type="GO" id="GO:0005524">
    <property type="term" value="F:ATP binding"/>
    <property type="evidence" value="ECO:0007669"/>
    <property type="project" value="UniProtKB-UniRule"/>
</dbReference>
<evidence type="ECO:0000256" key="2">
    <source>
        <dbReference type="ARBA" id="ARBA00012980"/>
    </source>
</evidence>
<sequence length="214" mass="24604">MFNKKGKFIAFEGMDGSGKTTIIQMLKNELITKNLIENFVFTREPGSAFSKEAEKIRQLILDNENSFSSMVDALLFATSRRLNLEKGIWPALEENKHVITDRYTTSSYVYQGLLGDTGLENVEIINQIATKKTEPDFVIFFDLEPSISVERITKMREGMDRLETSDISYYISLRESYKKVIAKNPERYRVIDANCSIIELFNKVMDILKSENVL</sequence>
<keyword evidence="4 11" id="KW-0808">Transferase</keyword>
<comment type="similarity">
    <text evidence="1 11">Belongs to the thymidylate kinase family.</text>
</comment>
<dbReference type="Pfam" id="PF02223">
    <property type="entry name" value="Thymidylate_kin"/>
    <property type="match status" value="1"/>
</dbReference>
<dbReference type="STRING" id="29554.MCAN360_0550"/>
<dbReference type="Proteomes" id="UP000031641">
    <property type="component" value="Chromosome"/>
</dbReference>
<dbReference type="GO" id="GO:0004798">
    <property type="term" value="F:dTMP kinase activity"/>
    <property type="evidence" value="ECO:0007669"/>
    <property type="project" value="UniProtKB-UniRule"/>
</dbReference>
<protein>
    <recommendedName>
        <fullName evidence="3 11">Thymidylate kinase</fullName>
        <ecNumber evidence="2 11">2.7.4.9</ecNumber>
    </recommendedName>
    <alternativeName>
        <fullName evidence="11">dTMP kinase</fullName>
    </alternativeName>
</protein>
<dbReference type="GO" id="GO:0005737">
    <property type="term" value="C:cytoplasm"/>
    <property type="evidence" value="ECO:0007669"/>
    <property type="project" value="TreeGrafter"/>
</dbReference>
<dbReference type="SUPFAM" id="SSF52540">
    <property type="entry name" value="P-loop containing nucleoside triphosphate hydrolases"/>
    <property type="match status" value="1"/>
</dbReference>
<dbReference type="InterPro" id="IPR039430">
    <property type="entry name" value="Thymidylate_kin-like_dom"/>
</dbReference>
<dbReference type="AlphaFoldDB" id="A0A077L5U7"/>
<dbReference type="GO" id="GO:0006233">
    <property type="term" value="P:dTDP biosynthetic process"/>
    <property type="evidence" value="ECO:0007669"/>
    <property type="project" value="InterPro"/>
</dbReference>
<dbReference type="RefSeq" id="WP_045433972.1">
    <property type="nucleotide sequence ID" value="NZ_AP014631.1"/>
</dbReference>
<dbReference type="InterPro" id="IPR018095">
    <property type="entry name" value="Thymidylate_kin_CS"/>
</dbReference>
<evidence type="ECO:0000256" key="8">
    <source>
        <dbReference type="ARBA" id="ARBA00022840"/>
    </source>
</evidence>
<proteinExistence type="inferred from homology"/>
<feature type="domain" description="Thymidylate kinase-like" evidence="12">
    <location>
        <begin position="11"/>
        <end position="202"/>
    </location>
</feature>
<evidence type="ECO:0000256" key="5">
    <source>
        <dbReference type="ARBA" id="ARBA00022727"/>
    </source>
</evidence>
<dbReference type="EC" id="2.7.4.9" evidence="2 11"/>
<evidence type="ECO:0000313" key="14">
    <source>
        <dbReference type="Proteomes" id="UP000031641"/>
    </source>
</evidence>
<dbReference type="NCBIfam" id="TIGR00041">
    <property type="entry name" value="DTMP_kinase"/>
    <property type="match status" value="1"/>
</dbReference>
<keyword evidence="5 11" id="KW-0545">Nucleotide biosynthesis</keyword>
<evidence type="ECO:0000256" key="10">
    <source>
        <dbReference type="ARBA" id="ARBA00057735"/>
    </source>
</evidence>
<gene>
    <name evidence="11 13" type="primary">tmk</name>
    <name evidence="13" type="ORF">MCAN360_0550</name>
</gene>
<keyword evidence="6 11" id="KW-0547">Nucleotide-binding</keyword>
<feature type="binding site" evidence="11">
    <location>
        <begin position="13"/>
        <end position="20"/>
    </location>
    <ligand>
        <name>ATP</name>
        <dbReference type="ChEBI" id="CHEBI:30616"/>
    </ligand>
</feature>
<dbReference type="HOGENOM" id="CLU_049131_0_0_14"/>
<evidence type="ECO:0000256" key="9">
    <source>
        <dbReference type="ARBA" id="ARBA00048743"/>
    </source>
</evidence>
<comment type="function">
    <text evidence="10 11">Phosphorylation of dTMP to form dTDP in both de novo and salvage pathways of dTTP synthesis.</text>
</comment>
<evidence type="ECO:0000256" key="3">
    <source>
        <dbReference type="ARBA" id="ARBA00017144"/>
    </source>
</evidence>
<name>A0A077L5U7_9BACT</name>
<dbReference type="OrthoDB" id="9774907at2"/>
<evidence type="ECO:0000256" key="11">
    <source>
        <dbReference type="HAMAP-Rule" id="MF_00165"/>
    </source>
</evidence>
<dbReference type="Gene3D" id="3.40.50.300">
    <property type="entry name" value="P-loop containing nucleotide triphosphate hydrolases"/>
    <property type="match status" value="1"/>
</dbReference>
<evidence type="ECO:0000256" key="4">
    <source>
        <dbReference type="ARBA" id="ARBA00022679"/>
    </source>
</evidence>
<dbReference type="InterPro" id="IPR027417">
    <property type="entry name" value="P-loop_NTPase"/>
</dbReference>
<dbReference type="InterPro" id="IPR018094">
    <property type="entry name" value="Thymidylate_kinase"/>
</dbReference>
<keyword evidence="8 11" id="KW-0067">ATP-binding</keyword>
<evidence type="ECO:0000313" key="13">
    <source>
        <dbReference type="EMBL" id="BAP39660.1"/>
    </source>
</evidence>